<name>A0A4Q1BFM9_TREME</name>
<dbReference type="Proteomes" id="UP000289152">
    <property type="component" value="Unassembled WGS sequence"/>
</dbReference>
<protein>
    <recommendedName>
        <fullName evidence="4">SMP domain-containing protein</fullName>
    </recommendedName>
</protein>
<feature type="region of interest" description="Disordered" evidence="1">
    <location>
        <begin position="1"/>
        <end position="84"/>
    </location>
</feature>
<dbReference type="VEuPathDB" id="FungiDB:TREMEDRAFT_56617"/>
<evidence type="ECO:0008006" key="4">
    <source>
        <dbReference type="Google" id="ProtNLM"/>
    </source>
</evidence>
<feature type="compositionally biased region" description="Basic and acidic residues" evidence="1">
    <location>
        <begin position="27"/>
        <end position="39"/>
    </location>
</feature>
<organism evidence="2 3">
    <name type="scientific">Tremella mesenterica</name>
    <name type="common">Jelly fungus</name>
    <dbReference type="NCBI Taxonomy" id="5217"/>
    <lineage>
        <taxon>Eukaryota</taxon>
        <taxon>Fungi</taxon>
        <taxon>Dikarya</taxon>
        <taxon>Basidiomycota</taxon>
        <taxon>Agaricomycotina</taxon>
        <taxon>Tremellomycetes</taxon>
        <taxon>Tremellales</taxon>
        <taxon>Tremellaceae</taxon>
        <taxon>Tremella</taxon>
    </lineage>
</organism>
<dbReference type="AlphaFoldDB" id="A0A4Q1BFM9"/>
<evidence type="ECO:0000313" key="2">
    <source>
        <dbReference type="EMBL" id="RXK34983.1"/>
    </source>
</evidence>
<sequence length="84" mass="8595">MTQSPIKENVDPLAGRASTTAGQPKQVPDDEQRGPKTKPEQTSGNATEEDLKAAKAAAEAVQGEGSGGNLSRKDVEQAGPHGAT</sequence>
<reference evidence="2 3" key="1">
    <citation type="submission" date="2016-06" db="EMBL/GenBank/DDBJ databases">
        <title>Evolution of pathogenesis and genome organization in the Tremellales.</title>
        <authorList>
            <person name="Cuomo C."/>
            <person name="Litvintseva A."/>
            <person name="Heitman J."/>
            <person name="Chen Y."/>
            <person name="Sun S."/>
            <person name="Springer D."/>
            <person name="Dromer F."/>
            <person name="Young S."/>
            <person name="Zeng Q."/>
            <person name="Chapman S."/>
            <person name="Gujja S."/>
            <person name="Saif S."/>
            <person name="Birren B."/>
        </authorList>
    </citation>
    <scope>NUCLEOTIDE SEQUENCE [LARGE SCALE GENOMIC DNA]</scope>
    <source>
        <strain evidence="2 3">ATCC 28783</strain>
    </source>
</reference>
<keyword evidence="3" id="KW-1185">Reference proteome</keyword>
<accession>A0A4Q1BFM9</accession>
<evidence type="ECO:0000313" key="3">
    <source>
        <dbReference type="Proteomes" id="UP000289152"/>
    </source>
</evidence>
<dbReference type="InParanoid" id="A0A4Q1BFM9"/>
<proteinExistence type="predicted"/>
<gene>
    <name evidence="2" type="ORF">M231_07766</name>
</gene>
<evidence type="ECO:0000256" key="1">
    <source>
        <dbReference type="SAM" id="MobiDB-lite"/>
    </source>
</evidence>
<dbReference type="EMBL" id="SDIL01000167">
    <property type="protein sequence ID" value="RXK34983.1"/>
    <property type="molecule type" value="Genomic_DNA"/>
</dbReference>
<comment type="caution">
    <text evidence="2">The sequence shown here is derived from an EMBL/GenBank/DDBJ whole genome shotgun (WGS) entry which is preliminary data.</text>
</comment>